<proteinExistence type="inferred from homology"/>
<evidence type="ECO:0000256" key="2">
    <source>
        <dbReference type="ARBA" id="ARBA00008424"/>
    </source>
</evidence>
<protein>
    <recommendedName>
        <fullName evidence="5">Histone H1</fullName>
    </recommendedName>
</protein>
<reference evidence="3 4" key="1">
    <citation type="submission" date="2008-12" db="EMBL/GenBank/DDBJ databases">
        <title>Annotation of Bacteroides fragilis strain 3_1_12.</title>
        <authorList>
            <consortium name="The Broad Institute Genome Sequencing Platform"/>
            <person name="Ward D."/>
            <person name="Young S.K."/>
            <person name="Kodira C.D."/>
            <person name="Zeng Q."/>
            <person name="Koehrsen M."/>
            <person name="Alvarado L."/>
            <person name="Berlin A."/>
            <person name="Borenstein D."/>
            <person name="Chen Z."/>
            <person name="Engels R."/>
            <person name="Freedman E."/>
            <person name="Gellesch M."/>
            <person name="Goldberg J."/>
            <person name="Griggs A."/>
            <person name="Gujja S."/>
            <person name="Heiman D."/>
            <person name="Hepburn T."/>
            <person name="Howarth C."/>
            <person name="Jen D."/>
            <person name="Larson L."/>
            <person name="Lewis B."/>
            <person name="Mehta T."/>
            <person name="Park D."/>
            <person name="Pearson M."/>
            <person name="Roberts A."/>
            <person name="Saif S."/>
            <person name="Shea T."/>
            <person name="Shenoy N."/>
            <person name="Sisk P."/>
            <person name="Stolte C."/>
            <person name="Sykes S."/>
            <person name="Walk T."/>
            <person name="White J."/>
            <person name="Yandava C."/>
            <person name="Allen-Vercoe E."/>
            <person name="Strauss J."/>
            <person name="Ambrose C."/>
            <person name="Lander E."/>
            <person name="Nusbaum C."/>
            <person name="Galagan J."/>
            <person name="Birren B."/>
        </authorList>
    </citation>
    <scope>NUCLEOTIDE SEQUENCE [LARGE SCALE GENOMIC DNA]</scope>
    <source>
        <strain evidence="3 4">3_1_12</strain>
    </source>
</reference>
<dbReference type="InterPro" id="IPR010886">
    <property type="entry name" value="Hc1"/>
</dbReference>
<evidence type="ECO:0008006" key="5">
    <source>
        <dbReference type="Google" id="ProtNLM"/>
    </source>
</evidence>
<evidence type="ECO:0000256" key="1">
    <source>
        <dbReference type="ARBA" id="ARBA00002333"/>
    </source>
</evidence>
<feature type="non-terminal residue" evidence="3">
    <location>
        <position position="1"/>
    </location>
</feature>
<sequence>KNIFAIFASVLYNIKNITMKKTFTQICELFDQFSKDANLQMEKGNKAAGTRARKVSLELEKLLKQFRKESLEASK</sequence>
<keyword evidence="4" id="KW-1185">Reference proteome</keyword>
<comment type="function">
    <text evidence="1">Might have a role analogous to that of eukaryotic histone proteins.</text>
</comment>
<dbReference type="Pfam" id="PF07432">
    <property type="entry name" value="Hc1"/>
    <property type="match status" value="1"/>
</dbReference>
<dbReference type="Proteomes" id="UP000005101">
    <property type="component" value="Unassembled WGS sequence"/>
</dbReference>
<evidence type="ECO:0000313" key="3">
    <source>
        <dbReference type="EMBL" id="EFR52918.1"/>
    </source>
</evidence>
<comment type="similarity">
    <text evidence="2">Belongs to the histone H1/H5 family. HCT subfamily.</text>
</comment>
<organism evidence="3 4">
    <name type="scientific">Bacteroides fragilis 3_1_12</name>
    <dbReference type="NCBI Taxonomy" id="457424"/>
    <lineage>
        <taxon>Bacteria</taxon>
        <taxon>Pseudomonadati</taxon>
        <taxon>Bacteroidota</taxon>
        <taxon>Bacteroidia</taxon>
        <taxon>Bacteroidales</taxon>
        <taxon>Bacteroidaceae</taxon>
        <taxon>Bacteroides</taxon>
    </lineage>
</organism>
<dbReference type="EMBL" id="EQ973213">
    <property type="protein sequence ID" value="EFR52918.1"/>
    <property type="molecule type" value="Genomic_DNA"/>
</dbReference>
<name>A0ABN0BJ38_BACFG</name>
<gene>
    <name evidence="3" type="ORF">BFAG_01613</name>
</gene>
<evidence type="ECO:0000313" key="4">
    <source>
        <dbReference type="Proteomes" id="UP000005101"/>
    </source>
</evidence>
<accession>A0ABN0BJ38</accession>